<evidence type="ECO:0000256" key="1">
    <source>
        <dbReference type="SAM" id="MobiDB-lite"/>
    </source>
</evidence>
<evidence type="ECO:0000313" key="2">
    <source>
        <dbReference type="EMBL" id="RDB17808.1"/>
    </source>
</evidence>
<reference evidence="2" key="1">
    <citation type="submission" date="2018-04" db="EMBL/GenBank/DDBJ databases">
        <title>Whole genome sequencing of Hypsizygus marmoreus.</title>
        <authorList>
            <person name="Choi I.-G."/>
            <person name="Min B."/>
            <person name="Kim J.-G."/>
            <person name="Kim S."/>
            <person name="Oh Y.-L."/>
            <person name="Kong W.-S."/>
            <person name="Park H."/>
            <person name="Jeong J."/>
            <person name="Song E.-S."/>
        </authorList>
    </citation>
    <scope>NUCLEOTIDE SEQUENCE [LARGE SCALE GENOMIC DNA]</scope>
    <source>
        <strain evidence="2">51987-8</strain>
    </source>
</reference>
<dbReference type="OrthoDB" id="3208495at2759"/>
<feature type="compositionally biased region" description="Basic residues" evidence="1">
    <location>
        <begin position="232"/>
        <end position="243"/>
    </location>
</feature>
<dbReference type="InParanoid" id="A0A369J796"/>
<evidence type="ECO:0000313" key="3">
    <source>
        <dbReference type="Proteomes" id="UP000076154"/>
    </source>
</evidence>
<feature type="compositionally biased region" description="Basic and acidic residues" evidence="1">
    <location>
        <begin position="216"/>
        <end position="231"/>
    </location>
</feature>
<sequence>MSTFTAIQDDPSEDPAGACAPFTYESPSASPLAPALPEKRVRKLTEKVMAMLGDTLPEGPGPLVPEEPVEQELLPVTLRIRIRQAIKTVFNSFSLQRTYYGRPSRIPDAEVGFGEFIADDFRRKGTAHRHPSATPEARFEEDIISPYPNTSAFLFNRWFWNGANKTKESRKDLLKNVLLSDRFDPEDLRDVNFDRLDDELAQNPGAASDGNGWDSDTVHIDVPTGKKETKASRKAAAARRRRFHDSDSEEEAAAMDSEPSASRRFAVPGLHHRKLCDLVVEVFSGADTDELHMHPYEEHWQPPWNDATTERVHGEFYTSRAFLEADRELYNSPPEPDCDLLHVIAAIMLYSDSTHVAQFGQAKLWPAYTFIGNQSKYV</sequence>
<name>A0A369J796_HYPMA</name>
<comment type="caution">
    <text evidence="2">The sequence shown here is derived from an EMBL/GenBank/DDBJ whole genome shotgun (WGS) entry which is preliminary data.</text>
</comment>
<dbReference type="AlphaFoldDB" id="A0A369J796"/>
<dbReference type="Proteomes" id="UP000076154">
    <property type="component" value="Unassembled WGS sequence"/>
</dbReference>
<feature type="region of interest" description="Disordered" evidence="1">
    <location>
        <begin position="201"/>
        <end position="260"/>
    </location>
</feature>
<protein>
    <submittedName>
        <fullName evidence="2">Uncharacterized protein</fullName>
    </submittedName>
</protein>
<dbReference type="EMBL" id="LUEZ02000107">
    <property type="protein sequence ID" value="RDB17808.1"/>
    <property type="molecule type" value="Genomic_DNA"/>
</dbReference>
<keyword evidence="3" id="KW-1185">Reference proteome</keyword>
<organism evidence="2 3">
    <name type="scientific">Hypsizygus marmoreus</name>
    <name type="common">White beech mushroom</name>
    <name type="synonym">Agaricus marmoreus</name>
    <dbReference type="NCBI Taxonomy" id="39966"/>
    <lineage>
        <taxon>Eukaryota</taxon>
        <taxon>Fungi</taxon>
        <taxon>Dikarya</taxon>
        <taxon>Basidiomycota</taxon>
        <taxon>Agaricomycotina</taxon>
        <taxon>Agaricomycetes</taxon>
        <taxon>Agaricomycetidae</taxon>
        <taxon>Agaricales</taxon>
        <taxon>Tricholomatineae</taxon>
        <taxon>Lyophyllaceae</taxon>
        <taxon>Hypsizygus</taxon>
    </lineage>
</organism>
<proteinExistence type="predicted"/>
<gene>
    <name evidence="2" type="ORF">Hypma_000672</name>
</gene>
<feature type="region of interest" description="Disordered" evidence="1">
    <location>
        <begin position="1"/>
        <end position="34"/>
    </location>
</feature>
<dbReference type="STRING" id="39966.A0A369J796"/>
<accession>A0A369J796</accession>